<dbReference type="PANTHER" id="PTHR42749:SF1">
    <property type="entry name" value="CELL SHAPE-DETERMINING PROTEIN MREB"/>
    <property type="match status" value="1"/>
</dbReference>
<keyword evidence="3" id="KW-0812">Transmembrane</keyword>
<dbReference type="InterPro" id="IPR043129">
    <property type="entry name" value="ATPase_NBD"/>
</dbReference>
<dbReference type="Proteomes" id="UP000319313">
    <property type="component" value="Unassembled WGS sequence"/>
</dbReference>
<gene>
    <name evidence="4" type="ORF">EWV81_03750</name>
</gene>
<comment type="similarity">
    <text evidence="1">Belongs to the heat shock protein 70 family.</text>
</comment>
<evidence type="ECO:0000313" key="5">
    <source>
        <dbReference type="Proteomes" id="UP000319313"/>
    </source>
</evidence>
<reference evidence="4 5" key="1">
    <citation type="submission" date="2019-01" db="EMBL/GenBank/DDBJ databases">
        <title>Coherence of Microcystis species and biogeography revealed through population genomics.</title>
        <authorList>
            <person name="Perez-Carrascal O.M."/>
            <person name="Terrat Y."/>
            <person name="Giani A."/>
            <person name="Fortin N."/>
            <person name="Tromas N."/>
            <person name="Shapiro B.J."/>
        </authorList>
    </citation>
    <scope>NUCLEOTIDE SEQUENCE [LARGE SCALE GENOMIC DNA]</scope>
    <source>
        <strain evidence="4">Ma_SC_T_19800800_S464</strain>
    </source>
</reference>
<protein>
    <recommendedName>
        <fullName evidence="6">Hsp70 family protein</fullName>
    </recommendedName>
</protein>
<dbReference type="Gene3D" id="3.90.640.10">
    <property type="entry name" value="Actin, Chain A, domain 4"/>
    <property type="match status" value="1"/>
</dbReference>
<evidence type="ECO:0000256" key="3">
    <source>
        <dbReference type="SAM" id="Phobius"/>
    </source>
</evidence>
<accession>A0A552E399</accession>
<keyword evidence="3" id="KW-0472">Membrane</keyword>
<keyword evidence="3" id="KW-1133">Transmembrane helix</keyword>
<sequence length="653" mass="73490">MNNKKLEIIGFDLGHGETALSKILGDNPQPKQLLLHKKNCQPTMIAYHPEQGVLFGEQALNAKVTDFQIAFKKRPTSESNYQKVMIDYVNAIYQHLLQTDQLKKDDQNHFFIGCPSEWTNAEIAEYQKLFQSSHLPEVSVTRESFAALMQSKESDLLTGEEIKSNVLVIDVGSSTTDFTLIKAGIHEEDDDFGIDLGAGLIDKAILDYSLSQNKDQAKIENVFQTASLYKHRCEFKCRRAKEEYFCNSINYADADYPVQVGNEPLQKVGIFEPIVYKEIIERIVTIPLNHCLPNSKQILLSLKGVDFQKSWQDNFRYFLMETKQKLENKGIKVNTIVLTGSASKMDFIPEIVHKIFSNCKCTKDTEPGLCIAMGLARWGKKSINSIHFTEEVEHFLQNDLPKIVSGKIDSLRSKLTENLINGLSNKVIKPVLFDWRNRNGIYTLNGLESKIVSKSEAWLKGREGKEAVTTAIQNWLKQDLEPKLNEKTNSICSKYGLKVNQLIPPSLNYNPHAENLSSGNVIIIDPTAMTAIVNWIIGIVVGFITLALATTGIGLIIGFFVAIFGMAFAEEMIKDSDIPKLMRGWVSDKKISEITSDLKVTLKAKVEEGLKKEEEEALAKNSLTFSDEITNSVKDWLSKEVRQQADSVKILIP</sequence>
<feature type="transmembrane region" description="Helical" evidence="3">
    <location>
        <begin position="535"/>
        <end position="568"/>
    </location>
</feature>
<proteinExistence type="inferred from homology"/>
<evidence type="ECO:0008006" key="6">
    <source>
        <dbReference type="Google" id="ProtNLM"/>
    </source>
</evidence>
<dbReference type="PROSITE" id="PS00329">
    <property type="entry name" value="HSP70_2"/>
    <property type="match status" value="1"/>
</dbReference>
<name>A0A552E399_MICAE</name>
<dbReference type="SUPFAM" id="SSF53067">
    <property type="entry name" value="Actin-like ATPase domain"/>
    <property type="match status" value="2"/>
</dbReference>
<dbReference type="EMBL" id="SFBL01000029">
    <property type="protein sequence ID" value="TRU28935.1"/>
    <property type="molecule type" value="Genomic_DNA"/>
</dbReference>
<evidence type="ECO:0000256" key="2">
    <source>
        <dbReference type="ARBA" id="ARBA00023016"/>
    </source>
</evidence>
<dbReference type="Gene3D" id="3.30.420.40">
    <property type="match status" value="2"/>
</dbReference>
<keyword evidence="2" id="KW-0346">Stress response</keyword>
<dbReference type="InterPro" id="IPR018181">
    <property type="entry name" value="Heat_shock_70_CS"/>
</dbReference>
<dbReference type="PANTHER" id="PTHR42749">
    <property type="entry name" value="CELL SHAPE-DETERMINING PROTEIN MREB"/>
    <property type="match status" value="1"/>
</dbReference>
<evidence type="ECO:0000313" key="4">
    <source>
        <dbReference type="EMBL" id="TRU28935.1"/>
    </source>
</evidence>
<dbReference type="AlphaFoldDB" id="A0A552E399"/>
<comment type="caution">
    <text evidence="4">The sequence shown here is derived from an EMBL/GenBank/DDBJ whole genome shotgun (WGS) entry which is preliminary data.</text>
</comment>
<dbReference type="CDD" id="cd10170">
    <property type="entry name" value="ASKHA_NBD_HSP70"/>
    <property type="match status" value="1"/>
</dbReference>
<organism evidence="4 5">
    <name type="scientific">Microcystis aeruginosa Ma_SC_T_19800800_S464</name>
    <dbReference type="NCBI Taxonomy" id="2486257"/>
    <lineage>
        <taxon>Bacteria</taxon>
        <taxon>Bacillati</taxon>
        <taxon>Cyanobacteriota</taxon>
        <taxon>Cyanophyceae</taxon>
        <taxon>Oscillatoriophycideae</taxon>
        <taxon>Chroococcales</taxon>
        <taxon>Microcystaceae</taxon>
        <taxon>Microcystis</taxon>
    </lineage>
</organism>
<evidence type="ECO:0000256" key="1">
    <source>
        <dbReference type="ARBA" id="ARBA00007381"/>
    </source>
</evidence>